<dbReference type="PANTHER" id="PTHR33116:SF78">
    <property type="entry name" value="OS12G0587133 PROTEIN"/>
    <property type="match status" value="1"/>
</dbReference>
<feature type="domain" description="Reverse transcriptase" evidence="1">
    <location>
        <begin position="1"/>
        <end position="303"/>
    </location>
</feature>
<dbReference type="InterPro" id="IPR000477">
    <property type="entry name" value="RT_dom"/>
</dbReference>
<dbReference type="CDD" id="cd01650">
    <property type="entry name" value="RT_nLTR_like"/>
    <property type="match status" value="1"/>
</dbReference>
<dbReference type="InterPro" id="IPR043502">
    <property type="entry name" value="DNA/RNA_pol_sf"/>
</dbReference>
<dbReference type="PROSITE" id="PS50878">
    <property type="entry name" value="RT_POL"/>
    <property type="match status" value="1"/>
</dbReference>
<protein>
    <recommendedName>
        <fullName evidence="1">Reverse transcriptase domain-containing protein</fullName>
    </recommendedName>
</protein>
<comment type="caution">
    <text evidence="2">The sequence shown here is derived from an EMBL/GenBank/DDBJ whole genome shotgun (WGS) entry which is preliminary data.</text>
</comment>
<proteinExistence type="predicted"/>
<dbReference type="AlphaFoldDB" id="A0AAW2IPW0"/>
<organism evidence="2">
    <name type="scientific">Sesamum radiatum</name>
    <name type="common">Black benniseed</name>
    <dbReference type="NCBI Taxonomy" id="300843"/>
    <lineage>
        <taxon>Eukaryota</taxon>
        <taxon>Viridiplantae</taxon>
        <taxon>Streptophyta</taxon>
        <taxon>Embryophyta</taxon>
        <taxon>Tracheophyta</taxon>
        <taxon>Spermatophyta</taxon>
        <taxon>Magnoliopsida</taxon>
        <taxon>eudicotyledons</taxon>
        <taxon>Gunneridae</taxon>
        <taxon>Pentapetalae</taxon>
        <taxon>asterids</taxon>
        <taxon>lamiids</taxon>
        <taxon>Lamiales</taxon>
        <taxon>Pedaliaceae</taxon>
        <taxon>Sesamum</taxon>
    </lineage>
</organism>
<evidence type="ECO:0000313" key="2">
    <source>
        <dbReference type="EMBL" id="KAL0284382.1"/>
    </source>
</evidence>
<reference evidence="2" key="2">
    <citation type="journal article" date="2024" name="Plant">
        <title>Genomic evolution and insights into agronomic trait innovations of Sesamum species.</title>
        <authorList>
            <person name="Miao H."/>
            <person name="Wang L."/>
            <person name="Qu L."/>
            <person name="Liu H."/>
            <person name="Sun Y."/>
            <person name="Le M."/>
            <person name="Wang Q."/>
            <person name="Wei S."/>
            <person name="Zheng Y."/>
            <person name="Lin W."/>
            <person name="Duan Y."/>
            <person name="Cao H."/>
            <person name="Xiong S."/>
            <person name="Wang X."/>
            <person name="Wei L."/>
            <person name="Li C."/>
            <person name="Ma Q."/>
            <person name="Ju M."/>
            <person name="Zhao R."/>
            <person name="Li G."/>
            <person name="Mu C."/>
            <person name="Tian Q."/>
            <person name="Mei H."/>
            <person name="Zhang T."/>
            <person name="Gao T."/>
            <person name="Zhang H."/>
        </authorList>
    </citation>
    <scope>NUCLEOTIDE SEQUENCE</scope>
    <source>
        <strain evidence="2">G02</strain>
    </source>
</reference>
<dbReference type="EMBL" id="JACGWJ010001147">
    <property type="protein sequence ID" value="KAL0284382.1"/>
    <property type="molecule type" value="Genomic_DNA"/>
</dbReference>
<gene>
    <name evidence="2" type="ORF">Sradi_7200000</name>
</gene>
<dbReference type="SUPFAM" id="SSF56672">
    <property type="entry name" value="DNA/RNA polymerases"/>
    <property type="match status" value="1"/>
</dbReference>
<evidence type="ECO:0000259" key="1">
    <source>
        <dbReference type="PROSITE" id="PS50878"/>
    </source>
</evidence>
<name>A0AAW2IPW0_SESRA</name>
<reference evidence="2" key="1">
    <citation type="submission" date="2020-06" db="EMBL/GenBank/DDBJ databases">
        <authorList>
            <person name="Li T."/>
            <person name="Hu X."/>
            <person name="Zhang T."/>
            <person name="Song X."/>
            <person name="Zhang H."/>
            <person name="Dai N."/>
            <person name="Sheng W."/>
            <person name="Hou X."/>
            <person name="Wei L."/>
        </authorList>
    </citation>
    <scope>NUCLEOTIDE SEQUENCE</scope>
    <source>
        <strain evidence="2">G02</strain>
        <tissue evidence="2">Leaf</tissue>
    </source>
</reference>
<dbReference type="PANTHER" id="PTHR33116">
    <property type="entry name" value="REVERSE TRANSCRIPTASE ZINC-BINDING DOMAIN-CONTAINING PROTEIN-RELATED-RELATED"/>
    <property type="match status" value="1"/>
</dbReference>
<accession>A0AAW2IPW0</accession>
<dbReference type="Pfam" id="PF00078">
    <property type="entry name" value="RVT_1"/>
    <property type="match status" value="1"/>
</dbReference>
<sequence>MVCRTVYCKTVELEASMLRQRSKMTWLTQGDQCSKFFFSKINARRAMQRVYQIQNADGQLVSGSDQAITKIIVNRLQQILHLLIDYSQNAFVPGRSIADNVLLAQELLVGYNQVKLPKRCTIKLDIQKAYDSVQWDFILACLRVFHFPAQFISWIEQCISTAMFSISLNGSVHGFFAGSRGIRQGDPMSPYLFVIVMEIWHVLLKFRTQADNDFQFHWKCQDLRILNLCFADDVLIFCAGTPNSVRIIKSVLTEFAELSGLHVNPGKSTIILSKSVQRERQRILDIIGFQEGSLPIKYLGLPLTSSRLKVADCQPLIDRLSSRLAGWNHLNLSLAGRTQLIKSVLNSLHTYWASVFVLPKSIIKLIEGKMRSFLWTGSNRSGHAKVSWAQVCKPTEEGGLGIRSVLLMNQALILKQVWRILQEDPRRYGWLGCLGTACATRRSGHLMLPRHLGFGRSLSKSVHYLKMAWCIGLAMEVSSNFGMIFGIQGGR</sequence>